<reference evidence="3 6" key="2">
    <citation type="submission" date="2017-11" db="EMBL/GenBank/DDBJ databases">
        <authorList>
            <person name="Founou R.C."/>
            <person name="Founou L."/>
            <person name="Allam M."/>
            <person name="Ismail A."/>
            <person name="Essack S.Y."/>
        </authorList>
    </citation>
    <scope>NUCLEOTIDE SEQUENCE [LARGE SCALE GENOMIC DNA]</scope>
    <source>
        <strain evidence="3 6">G703N2B1</strain>
    </source>
</reference>
<accession>A0A2S6D1U8</accession>
<dbReference type="InterPro" id="IPR029442">
    <property type="entry name" value="GyrI-like"/>
</dbReference>
<evidence type="ECO:0000313" key="4">
    <source>
        <dbReference type="EMBL" id="SUK60359.1"/>
    </source>
</evidence>
<evidence type="ECO:0000259" key="1">
    <source>
        <dbReference type="SMART" id="SM00871"/>
    </source>
</evidence>
<dbReference type="InterPro" id="IPR053182">
    <property type="entry name" value="YobU-like_regulator"/>
</dbReference>
<dbReference type="InterPro" id="IPR010499">
    <property type="entry name" value="AraC_E-bd"/>
</dbReference>
<dbReference type="Proteomes" id="UP000255091">
    <property type="component" value="Unassembled WGS sequence"/>
</dbReference>
<dbReference type="SUPFAM" id="SSF55136">
    <property type="entry name" value="Probable bacterial effector-binding domain"/>
    <property type="match status" value="1"/>
</dbReference>
<evidence type="ECO:0000313" key="7">
    <source>
        <dbReference type="Proteomes" id="UP000255091"/>
    </source>
</evidence>
<dbReference type="SMART" id="SM00871">
    <property type="entry name" value="AraC_E_bind"/>
    <property type="match status" value="1"/>
</dbReference>
<reference evidence="2 5" key="1">
    <citation type="submission" date="2015-01" db="EMBL/GenBank/DDBJ databases">
        <title>Characterization of Swiss Staphylococcus aureus strains involved in food poisoning.</title>
        <authorList>
            <person name="Crovadore J."/>
            <person name="Chablais R."/>
            <person name="Tonacini J."/>
            <person name="Schnyder B."/>
            <person name="Lefort F."/>
        </authorList>
    </citation>
    <scope>NUCLEOTIDE SEQUENCE [LARGE SCALE GENOMIC DNA]</scope>
    <source>
        <strain evidence="2 5">SA-120</strain>
    </source>
</reference>
<dbReference type="PANTHER" id="PTHR36444:SF3">
    <property type="entry name" value="TRANSCRIPTIONAL ACTIVATOR, PUTATIVE-RELATED"/>
    <property type="match status" value="1"/>
</dbReference>
<dbReference type="PANTHER" id="PTHR36444">
    <property type="entry name" value="TRANSCRIPTIONAL REGULATOR PROTEIN YOBU-RELATED"/>
    <property type="match status" value="1"/>
</dbReference>
<dbReference type="Gene3D" id="3.20.80.10">
    <property type="entry name" value="Regulatory factor, effector binding domain"/>
    <property type="match status" value="1"/>
</dbReference>
<evidence type="ECO:0000313" key="3">
    <source>
        <dbReference type="EMBL" id="PPJ69830.1"/>
    </source>
</evidence>
<dbReference type="EMBL" id="PGWZ01000558">
    <property type="protein sequence ID" value="PPJ69830.1"/>
    <property type="molecule type" value="Genomic_DNA"/>
</dbReference>
<reference evidence="4 7" key="3">
    <citation type="submission" date="2018-06" db="EMBL/GenBank/DDBJ databases">
        <authorList>
            <consortium name="Pathogen Informatics"/>
            <person name="Doyle S."/>
        </authorList>
    </citation>
    <scope>NUCLEOTIDE SEQUENCE [LARGE SCALE GENOMIC DNA]</scope>
    <source>
        <strain evidence="4 7">NCTC6133</strain>
    </source>
</reference>
<dbReference type="AlphaFoldDB" id="A0A0D1JS96"/>
<evidence type="ECO:0000313" key="5">
    <source>
        <dbReference type="Proteomes" id="UP000032274"/>
    </source>
</evidence>
<proteinExistence type="predicted"/>
<dbReference type="EMBL" id="UHAP01000001">
    <property type="protein sequence ID" value="SUK60359.1"/>
    <property type="molecule type" value="Genomic_DNA"/>
</dbReference>
<name>A0A0D1JS96_STAAU</name>
<dbReference type="InterPro" id="IPR011256">
    <property type="entry name" value="Reg_factor_effector_dom_sf"/>
</dbReference>
<evidence type="ECO:0000313" key="2">
    <source>
        <dbReference type="EMBL" id="KIT96976.1"/>
    </source>
</evidence>
<dbReference type="Proteomes" id="UP000238775">
    <property type="component" value="Unassembled WGS sequence"/>
</dbReference>
<accession>A0A0D1JS96</accession>
<gene>
    <name evidence="3" type="ORF">CV021_14735</name>
    <name evidence="4" type="ORF">NCTC6133_03274</name>
    <name evidence="2" type="ORF">QU38_07945</name>
</gene>
<dbReference type="EMBL" id="JXIG01000626">
    <property type="protein sequence ID" value="KIT96976.1"/>
    <property type="molecule type" value="Genomic_DNA"/>
</dbReference>
<feature type="domain" description="AraC effector-binding" evidence="1">
    <location>
        <begin position="1"/>
        <end position="156"/>
    </location>
</feature>
<organism evidence="4 7">
    <name type="scientific">Staphylococcus aureus</name>
    <dbReference type="NCBI Taxonomy" id="1280"/>
    <lineage>
        <taxon>Bacteria</taxon>
        <taxon>Bacillati</taxon>
        <taxon>Bacillota</taxon>
        <taxon>Bacilli</taxon>
        <taxon>Bacillales</taxon>
        <taxon>Staphylococcaceae</taxon>
        <taxon>Staphylococcus</taxon>
    </lineage>
</organism>
<dbReference type="Pfam" id="PF06445">
    <property type="entry name" value="GyrI-like"/>
    <property type="match status" value="1"/>
</dbReference>
<protein>
    <submittedName>
        <fullName evidence="2 3">Transcriptional regulator</fullName>
    </submittedName>
    <submittedName>
        <fullName evidence="4">Transcriptional activator</fullName>
    </submittedName>
</protein>
<dbReference type="RefSeq" id="WP_000456493.1">
    <property type="nucleotide sequence ID" value="NZ_BAABQX010000005.1"/>
</dbReference>
<sequence>MEYQLQQLASLTLVGIKETYENGRQAQQHIAGFWQRCYQEGVIADLQLKNNGDLAGILGLCIPELDGKMSYMIAVTGDNSADIEKYDVITLASSKYMVFEAQGSVPKAVQQKMEEVHHYIHQYQADTVKSAPFFELYQDGDTTSEKYITEIWMPVKG</sequence>
<dbReference type="Proteomes" id="UP000032274">
    <property type="component" value="Unassembled WGS sequence"/>
</dbReference>
<evidence type="ECO:0000313" key="6">
    <source>
        <dbReference type="Proteomes" id="UP000238775"/>
    </source>
</evidence>